<evidence type="ECO:0000256" key="1">
    <source>
        <dbReference type="ARBA" id="ARBA00023115"/>
    </source>
</evidence>
<organism evidence="2 3">
    <name type="scientific">Galactobacter valiniphilus</name>
    <dbReference type="NCBI Taxonomy" id="2676122"/>
    <lineage>
        <taxon>Bacteria</taxon>
        <taxon>Bacillati</taxon>
        <taxon>Actinomycetota</taxon>
        <taxon>Actinomycetes</taxon>
        <taxon>Micrococcales</taxon>
        <taxon>Micrococcaceae</taxon>
        <taxon>Galactobacter</taxon>
    </lineage>
</organism>
<dbReference type="SUPFAM" id="SSF53335">
    <property type="entry name" value="S-adenosyl-L-methionine-dependent methyltransferases"/>
    <property type="match status" value="1"/>
</dbReference>
<dbReference type="AlphaFoldDB" id="A0A399JB43"/>
<reference evidence="2 3" key="1">
    <citation type="submission" date="2018-07" db="EMBL/GenBank/DDBJ databases">
        <title>Arthrobacter sp. nov., isolated from raw cow's milk with high bacterial count.</title>
        <authorList>
            <person name="Hahne J."/>
            <person name="Isele D."/>
            <person name="Lipski A."/>
        </authorList>
    </citation>
    <scope>NUCLEOTIDE SEQUENCE [LARGE SCALE GENOMIC DNA]</scope>
    <source>
        <strain evidence="2 3">JZ R-35</strain>
    </source>
</reference>
<sequence length="263" mass="28334">MSANAPLRLSTRLEASHTTAAWREDPRRPGAWILEVGGAEQSTLVPGRPRQLVYEYLQRVAPALDAMGEPGAPLRVLHLGGGALSLPRYVQATRPGSEQLVIDLDAELMPFVLESFPLEAPELTRIVIGDVRSALPAPGTQAPYDVVLLDISLGPGSPERLLEAEYYRELLALLAPGGTLLVNVGDEQPLDVTRRLASQLSALGTSVWVSAHQGIVDGRYHGNLILGASRRRWQREKLEALRLAGPHPAAVLVGIELEGLGKP</sequence>
<keyword evidence="1" id="KW-0620">Polyamine biosynthesis</keyword>
<dbReference type="CDD" id="cd02440">
    <property type="entry name" value="AdoMet_MTases"/>
    <property type="match status" value="1"/>
</dbReference>
<evidence type="ECO:0000313" key="3">
    <source>
        <dbReference type="Proteomes" id="UP000265419"/>
    </source>
</evidence>
<keyword evidence="2" id="KW-0489">Methyltransferase</keyword>
<dbReference type="NCBIfam" id="NF037959">
    <property type="entry name" value="MFS_SpdSyn"/>
    <property type="match status" value="1"/>
</dbReference>
<protein>
    <submittedName>
        <fullName evidence="2">SAM-dependent methyltransferase</fullName>
    </submittedName>
</protein>
<dbReference type="RefSeq" id="WP_119425137.1">
    <property type="nucleotide sequence ID" value="NZ_QQXK01000021.1"/>
</dbReference>
<dbReference type="InterPro" id="IPR029063">
    <property type="entry name" value="SAM-dependent_MTases_sf"/>
</dbReference>
<proteinExistence type="predicted"/>
<dbReference type="EMBL" id="QQXK01000021">
    <property type="protein sequence ID" value="RII41757.1"/>
    <property type="molecule type" value="Genomic_DNA"/>
</dbReference>
<dbReference type="Proteomes" id="UP000265419">
    <property type="component" value="Unassembled WGS sequence"/>
</dbReference>
<dbReference type="GO" id="GO:0006596">
    <property type="term" value="P:polyamine biosynthetic process"/>
    <property type="evidence" value="ECO:0007669"/>
    <property type="project" value="UniProtKB-KW"/>
</dbReference>
<dbReference type="Gene3D" id="3.40.50.150">
    <property type="entry name" value="Vaccinia Virus protein VP39"/>
    <property type="match status" value="1"/>
</dbReference>
<keyword evidence="3" id="KW-1185">Reference proteome</keyword>
<evidence type="ECO:0000313" key="2">
    <source>
        <dbReference type="EMBL" id="RII41757.1"/>
    </source>
</evidence>
<dbReference type="GO" id="GO:0008168">
    <property type="term" value="F:methyltransferase activity"/>
    <property type="evidence" value="ECO:0007669"/>
    <property type="project" value="UniProtKB-KW"/>
</dbReference>
<comment type="caution">
    <text evidence="2">The sequence shown here is derived from an EMBL/GenBank/DDBJ whole genome shotgun (WGS) entry which is preliminary data.</text>
</comment>
<dbReference type="PANTHER" id="PTHR43317">
    <property type="entry name" value="THERMOSPERMINE SYNTHASE ACAULIS5"/>
    <property type="match status" value="1"/>
</dbReference>
<gene>
    <name evidence="2" type="ORF">DWB68_10760</name>
</gene>
<dbReference type="GO" id="GO:0032259">
    <property type="term" value="P:methylation"/>
    <property type="evidence" value="ECO:0007669"/>
    <property type="project" value="UniProtKB-KW"/>
</dbReference>
<name>A0A399JB43_9MICC</name>
<dbReference type="PANTHER" id="PTHR43317:SF1">
    <property type="entry name" value="THERMOSPERMINE SYNTHASE ACAULIS5"/>
    <property type="match status" value="1"/>
</dbReference>
<keyword evidence="2" id="KW-0808">Transferase</keyword>
<accession>A0A399JB43</accession>